<dbReference type="RefSeq" id="WP_078667489.1">
    <property type="nucleotide sequence ID" value="NZ_FUWZ01000001.1"/>
</dbReference>
<dbReference type="PANTHER" id="PTHR15108">
    <property type="entry name" value="N-ACYLGLUCOSAMINE-2-EPIMERASE"/>
    <property type="match status" value="1"/>
</dbReference>
<dbReference type="GO" id="GO:0047736">
    <property type="term" value="F:cellobiose epimerase activity"/>
    <property type="evidence" value="ECO:0007669"/>
    <property type="project" value="UniProtKB-UniRule"/>
</dbReference>
<comment type="similarity">
    <text evidence="2">Belongs to the N-acylglucosamine 2-epimerase family.</text>
</comment>
<name>A0A1T4LWR6_9BACT</name>
<dbReference type="InterPro" id="IPR012341">
    <property type="entry name" value="6hp_glycosidase-like_sf"/>
</dbReference>
<reference evidence="6" key="1">
    <citation type="submission" date="2017-02" db="EMBL/GenBank/DDBJ databases">
        <authorList>
            <person name="Varghese N."/>
            <person name="Submissions S."/>
        </authorList>
    </citation>
    <scope>NUCLEOTIDE SEQUENCE [LARGE SCALE GENOMIC DNA]</scope>
    <source>
        <strain evidence="6">DSM 22224</strain>
    </source>
</reference>
<keyword evidence="3 4" id="KW-0413">Isomerase</keyword>
<dbReference type="Gene3D" id="1.50.10.10">
    <property type="match status" value="1"/>
</dbReference>
<dbReference type="SUPFAM" id="SSF48208">
    <property type="entry name" value="Six-hairpin glycosidases"/>
    <property type="match status" value="1"/>
</dbReference>
<dbReference type="EMBL" id="FUWZ01000001">
    <property type="protein sequence ID" value="SJZ59125.1"/>
    <property type="molecule type" value="Genomic_DNA"/>
</dbReference>
<dbReference type="GO" id="GO:0005975">
    <property type="term" value="P:carbohydrate metabolic process"/>
    <property type="evidence" value="ECO:0007669"/>
    <property type="project" value="InterPro"/>
</dbReference>
<dbReference type="Proteomes" id="UP000190367">
    <property type="component" value="Unassembled WGS sequence"/>
</dbReference>
<comment type="similarity">
    <text evidence="4">Belongs to the cellobiose 2-epimerase family.</text>
</comment>
<gene>
    <name evidence="5" type="ORF">SAMN04488128_101842</name>
</gene>
<comment type="catalytic activity">
    <reaction evidence="1 4">
        <text>D-cellobiose = beta-D-glucosyl-(1-&gt;4)-D-mannopyranose</text>
        <dbReference type="Rhea" id="RHEA:23384"/>
        <dbReference type="ChEBI" id="CHEBI:17057"/>
        <dbReference type="ChEBI" id="CHEBI:47931"/>
        <dbReference type="EC" id="5.1.3.11"/>
    </reaction>
</comment>
<evidence type="ECO:0000256" key="3">
    <source>
        <dbReference type="ARBA" id="ARBA00023235"/>
    </source>
</evidence>
<keyword evidence="6" id="KW-1185">Reference proteome</keyword>
<comment type="function">
    <text evidence="4">Catalyzes the reversible epimerization of cellobiose to 4-O-beta-D-glucopyranosyl-D-mannose (Glc-Man).</text>
</comment>
<dbReference type="InterPro" id="IPR008928">
    <property type="entry name" value="6-hairpin_glycosidase_sf"/>
</dbReference>
<dbReference type="EC" id="5.1.3.11" evidence="4"/>
<evidence type="ECO:0000313" key="6">
    <source>
        <dbReference type="Proteomes" id="UP000190367"/>
    </source>
</evidence>
<accession>A0A1T4LWR6</accession>
<dbReference type="InterPro" id="IPR010819">
    <property type="entry name" value="AGE/CE"/>
</dbReference>
<organism evidence="5 6">
    <name type="scientific">Chitinophaga eiseniae</name>
    <dbReference type="NCBI Taxonomy" id="634771"/>
    <lineage>
        <taxon>Bacteria</taxon>
        <taxon>Pseudomonadati</taxon>
        <taxon>Bacteroidota</taxon>
        <taxon>Chitinophagia</taxon>
        <taxon>Chitinophagales</taxon>
        <taxon>Chitinophagaceae</taxon>
        <taxon>Chitinophaga</taxon>
    </lineage>
</organism>
<evidence type="ECO:0000313" key="5">
    <source>
        <dbReference type="EMBL" id="SJZ59125.1"/>
    </source>
</evidence>
<dbReference type="AlphaFoldDB" id="A0A1T4LWR6"/>
<dbReference type="STRING" id="634771.SAMN04488128_101842"/>
<dbReference type="InterPro" id="IPR028584">
    <property type="entry name" value="Cellobiose_2_epim"/>
</dbReference>
<evidence type="ECO:0000256" key="4">
    <source>
        <dbReference type="HAMAP-Rule" id="MF_00929"/>
    </source>
</evidence>
<evidence type="ECO:0000256" key="1">
    <source>
        <dbReference type="ARBA" id="ARBA00001470"/>
    </source>
</evidence>
<evidence type="ECO:0000256" key="2">
    <source>
        <dbReference type="ARBA" id="ARBA00008558"/>
    </source>
</evidence>
<sequence length="392" mass="45827">MIQQALKQALQTELHRILHYWTTCLPDEQYGGFYGKVDHYNNVDTLAPKGAVLNARILWTFAAAYNLTGDASLLPLARRAECWFREHLLDTEHGGVYWAADHEGRPLETKKQVYAIAFAIYAYSEYYRATKEEAARAVAIRLYNTLQRYAYDHKLGGYFEAFTREWKPLQDQRLSEKDANEKKTMNTHLHVLEAYANLYTVWPESTLKKNIQDLLQLFRDRIIDRKSGHLHLFFNEQWQVKGRLVSYGHDIEASWLLLEAAQAIHDAELTAYFKAMALKMALATEEGLARDGGLWYEYEPSTQHMVAEKHWWPQAEAIVGFVNAWQLQPSGRFLQRAYDCWTFTEKHLLDRTNGEWYWGIREDGTVMEEDKAGLWKCPYHNARACMEIMKRL</sequence>
<dbReference type="OrthoDB" id="5141876at2"/>
<proteinExistence type="inferred from homology"/>
<dbReference type="HAMAP" id="MF_00929">
    <property type="entry name" value="Cellobiose_2_epim"/>
    <property type="match status" value="1"/>
</dbReference>
<protein>
    <recommendedName>
        <fullName evidence="4">Cellobiose 2-epimerase</fullName>
        <shortName evidence="4">CE</shortName>
        <ecNumber evidence="4">5.1.3.11</ecNumber>
    </recommendedName>
</protein>
<dbReference type="Pfam" id="PF07221">
    <property type="entry name" value="GlcNAc_2-epim"/>
    <property type="match status" value="1"/>
</dbReference>